<name>A0A699J5Q4_TANCI</name>
<comment type="caution">
    <text evidence="1">The sequence shown here is derived from an EMBL/GenBank/DDBJ whole genome shotgun (WGS) entry which is preliminary data.</text>
</comment>
<protein>
    <submittedName>
        <fullName evidence="1">Gibberellin 2-beta-dioxygenase 1</fullName>
    </submittedName>
</protein>
<dbReference type="GO" id="GO:0051213">
    <property type="term" value="F:dioxygenase activity"/>
    <property type="evidence" value="ECO:0007669"/>
    <property type="project" value="UniProtKB-KW"/>
</dbReference>
<dbReference type="EMBL" id="BKCJ010369813">
    <property type="protein sequence ID" value="GFA10628.1"/>
    <property type="molecule type" value="Genomic_DNA"/>
</dbReference>
<evidence type="ECO:0000313" key="1">
    <source>
        <dbReference type="EMBL" id="GFA10628.1"/>
    </source>
</evidence>
<sequence>MYRHVIIRDMWVRLIPYEDYAIKVTLGPYSLECLRRTYSKIEFRLPHETNRLMADGLKIDPRSLLSKLSGDDKADRVFWLKHYPPYLVH</sequence>
<proteinExistence type="predicted"/>
<dbReference type="AlphaFoldDB" id="A0A699J5Q4"/>
<feature type="non-terminal residue" evidence="1">
    <location>
        <position position="89"/>
    </location>
</feature>
<organism evidence="1">
    <name type="scientific">Tanacetum cinerariifolium</name>
    <name type="common">Dalmatian daisy</name>
    <name type="synonym">Chrysanthemum cinerariifolium</name>
    <dbReference type="NCBI Taxonomy" id="118510"/>
    <lineage>
        <taxon>Eukaryota</taxon>
        <taxon>Viridiplantae</taxon>
        <taxon>Streptophyta</taxon>
        <taxon>Embryophyta</taxon>
        <taxon>Tracheophyta</taxon>
        <taxon>Spermatophyta</taxon>
        <taxon>Magnoliopsida</taxon>
        <taxon>eudicotyledons</taxon>
        <taxon>Gunneridae</taxon>
        <taxon>Pentapetalae</taxon>
        <taxon>asterids</taxon>
        <taxon>campanulids</taxon>
        <taxon>Asterales</taxon>
        <taxon>Asteraceae</taxon>
        <taxon>Asteroideae</taxon>
        <taxon>Anthemideae</taxon>
        <taxon>Anthemidinae</taxon>
        <taxon>Tanacetum</taxon>
    </lineage>
</organism>
<accession>A0A699J5Q4</accession>
<reference evidence="1" key="1">
    <citation type="journal article" date="2019" name="Sci. Rep.">
        <title>Draft genome of Tanacetum cinerariifolium, the natural source of mosquito coil.</title>
        <authorList>
            <person name="Yamashiro T."/>
            <person name="Shiraishi A."/>
            <person name="Satake H."/>
            <person name="Nakayama K."/>
        </authorList>
    </citation>
    <scope>NUCLEOTIDE SEQUENCE</scope>
</reference>
<keyword evidence="1" id="KW-0223">Dioxygenase</keyword>
<keyword evidence="1" id="KW-0560">Oxidoreductase</keyword>
<gene>
    <name evidence="1" type="ORF">Tci_582600</name>
</gene>